<proteinExistence type="predicted"/>
<evidence type="ECO:0000256" key="1">
    <source>
        <dbReference type="SAM" id="Coils"/>
    </source>
</evidence>
<dbReference type="Proteomes" id="UP000011115">
    <property type="component" value="Unassembled WGS sequence"/>
</dbReference>
<dbReference type="Gramene" id="PGSC0003DMT400093056">
    <property type="protein sequence ID" value="PGSC0003DMT400093056"/>
    <property type="gene ID" value="PGSC0003DMG400042627"/>
</dbReference>
<organism evidence="2 3">
    <name type="scientific">Solanum tuberosum</name>
    <name type="common">Potato</name>
    <dbReference type="NCBI Taxonomy" id="4113"/>
    <lineage>
        <taxon>Eukaryota</taxon>
        <taxon>Viridiplantae</taxon>
        <taxon>Streptophyta</taxon>
        <taxon>Embryophyta</taxon>
        <taxon>Tracheophyta</taxon>
        <taxon>Spermatophyta</taxon>
        <taxon>Magnoliopsida</taxon>
        <taxon>eudicotyledons</taxon>
        <taxon>Gunneridae</taxon>
        <taxon>Pentapetalae</taxon>
        <taxon>asterids</taxon>
        <taxon>lamiids</taxon>
        <taxon>Solanales</taxon>
        <taxon>Solanaceae</taxon>
        <taxon>Solanoideae</taxon>
        <taxon>Solaneae</taxon>
        <taxon>Solanum</taxon>
    </lineage>
</organism>
<keyword evidence="1" id="KW-0175">Coiled coil</keyword>
<reference evidence="3" key="1">
    <citation type="journal article" date="2011" name="Nature">
        <title>Genome sequence and analysis of the tuber crop potato.</title>
        <authorList>
            <consortium name="The Potato Genome Sequencing Consortium"/>
        </authorList>
    </citation>
    <scope>NUCLEOTIDE SEQUENCE [LARGE SCALE GENOMIC DNA]</scope>
    <source>
        <strain evidence="3">cv. DM1-3 516 R44</strain>
    </source>
</reference>
<sequence>MTDKGLLECFYWGLGSENRGIADQLYEGVTELEVQALGKGKYLSLRECKQGKKQRAVQDDEGLSLIQKKIEAHEKMLNEMKENIEMLNEASTSNFMTIKLQDAQIGHLISGHYPTFTEDSSNYKMGDSKNEE</sequence>
<dbReference type="HOGENOM" id="CLU_029307_9_1_1"/>
<evidence type="ECO:0000313" key="3">
    <source>
        <dbReference type="Proteomes" id="UP000011115"/>
    </source>
</evidence>
<dbReference type="EnsemblPlants" id="PGSC0003DMT400093056">
    <property type="protein sequence ID" value="PGSC0003DMT400093056"/>
    <property type="gene ID" value="PGSC0003DMG400042627"/>
</dbReference>
<feature type="coiled-coil region" evidence="1">
    <location>
        <begin position="63"/>
        <end position="90"/>
    </location>
</feature>
<reference evidence="2" key="2">
    <citation type="submission" date="2015-06" db="UniProtKB">
        <authorList>
            <consortium name="EnsemblPlants"/>
        </authorList>
    </citation>
    <scope>IDENTIFICATION</scope>
    <source>
        <strain evidence="2">DM1-3 516 R44</strain>
    </source>
</reference>
<evidence type="ECO:0000313" key="2">
    <source>
        <dbReference type="EnsemblPlants" id="PGSC0003DMT400093056"/>
    </source>
</evidence>
<protein>
    <submittedName>
        <fullName evidence="2">Uncharacterized protein</fullName>
    </submittedName>
</protein>
<dbReference type="AlphaFoldDB" id="M1DR58"/>
<keyword evidence="3" id="KW-1185">Reference proteome</keyword>
<dbReference type="InParanoid" id="M1DR58"/>
<name>M1DR58_SOLTU</name>
<dbReference type="PaxDb" id="4113-PGSC0003DMT400093056"/>
<accession>M1DR58</accession>